<feature type="chain" id="PRO_5047232128" description="Lipoprotein" evidence="1">
    <location>
        <begin position="22"/>
        <end position="70"/>
    </location>
</feature>
<dbReference type="Proteomes" id="UP000290682">
    <property type="component" value="Unassembled WGS sequence"/>
</dbReference>
<evidence type="ECO:0000313" key="2">
    <source>
        <dbReference type="EMBL" id="RXZ44198.1"/>
    </source>
</evidence>
<accession>A0ABY0FDX1</accession>
<reference evidence="2 3" key="1">
    <citation type="submission" date="2018-10" db="EMBL/GenBank/DDBJ databases">
        <title>Draft genome of Fastidiocella sp. strain 375T, a bacterium isolated from a karstic cave dripping water.</title>
        <authorList>
            <person name="Coelho C."/>
            <person name="Verissimo A."/>
            <person name="Tiago I."/>
        </authorList>
    </citation>
    <scope>NUCLEOTIDE SEQUENCE [LARGE SCALE GENOMIC DNA]</scope>
    <source>
        <strain evidence="2 3">CAVE-375</strain>
    </source>
</reference>
<dbReference type="PROSITE" id="PS51257">
    <property type="entry name" value="PROKAR_LIPOPROTEIN"/>
    <property type="match status" value="1"/>
</dbReference>
<evidence type="ECO:0000256" key="1">
    <source>
        <dbReference type="SAM" id="SignalP"/>
    </source>
</evidence>
<gene>
    <name evidence="2" type="ORF">EBB06_06580</name>
</gene>
<protein>
    <recommendedName>
        <fullName evidence="4">Lipoprotein</fullName>
    </recommendedName>
</protein>
<comment type="caution">
    <text evidence="2">The sequence shown here is derived from an EMBL/GenBank/DDBJ whole genome shotgun (WGS) entry which is preliminary data.</text>
</comment>
<sequence length="70" mass="8403">MKHKIGLVCAAIALSSSLVGCVVVPARHYGRPVIIAPDRHHHYDRGDRYDRYDRYDRHDRRDRYDRRGRW</sequence>
<keyword evidence="1" id="KW-0732">Signal</keyword>
<organism evidence="2 3">
    <name type="scientific">Crenobacter cavernae</name>
    <dbReference type="NCBI Taxonomy" id="2290923"/>
    <lineage>
        <taxon>Bacteria</taxon>
        <taxon>Pseudomonadati</taxon>
        <taxon>Pseudomonadota</taxon>
        <taxon>Betaproteobacteria</taxon>
        <taxon>Neisseriales</taxon>
        <taxon>Neisseriaceae</taxon>
        <taxon>Crenobacter</taxon>
    </lineage>
</organism>
<name>A0ABY0FDX1_9NEIS</name>
<dbReference type="RefSeq" id="WP_129212420.1">
    <property type="nucleotide sequence ID" value="NZ_REGR01000004.1"/>
</dbReference>
<feature type="signal peptide" evidence="1">
    <location>
        <begin position="1"/>
        <end position="21"/>
    </location>
</feature>
<keyword evidence="3" id="KW-1185">Reference proteome</keyword>
<dbReference type="EMBL" id="REGR01000004">
    <property type="protein sequence ID" value="RXZ44198.1"/>
    <property type="molecule type" value="Genomic_DNA"/>
</dbReference>
<evidence type="ECO:0008006" key="4">
    <source>
        <dbReference type="Google" id="ProtNLM"/>
    </source>
</evidence>
<evidence type="ECO:0000313" key="3">
    <source>
        <dbReference type="Proteomes" id="UP000290682"/>
    </source>
</evidence>
<proteinExistence type="predicted"/>